<dbReference type="eggNOG" id="COG1653">
    <property type="taxonomic scope" value="Bacteria"/>
</dbReference>
<dbReference type="PANTHER" id="PTHR43649:SF12">
    <property type="entry name" value="DIACETYLCHITOBIOSE BINDING PROTEIN DASA"/>
    <property type="match status" value="1"/>
</dbReference>
<dbReference type="InterPro" id="IPR050490">
    <property type="entry name" value="Bact_solute-bd_prot1"/>
</dbReference>
<dbReference type="InterPro" id="IPR006059">
    <property type="entry name" value="SBP"/>
</dbReference>
<dbReference type="AlphaFoldDB" id="C5C583"/>
<dbReference type="STRING" id="471853.Bcav_3982"/>
<dbReference type="PROSITE" id="PS51257">
    <property type="entry name" value="PROKAR_LIPOPROTEIN"/>
    <property type="match status" value="1"/>
</dbReference>
<dbReference type="EMBL" id="CP001618">
    <property type="protein sequence ID" value="ACQ82223.1"/>
    <property type="molecule type" value="Genomic_DNA"/>
</dbReference>
<feature type="chain" id="PRO_5002947427" evidence="1">
    <location>
        <begin position="21"/>
        <end position="435"/>
    </location>
</feature>
<keyword evidence="1" id="KW-0732">Signal</keyword>
<proteinExistence type="predicted"/>
<dbReference type="KEGG" id="bcv:Bcav_3982"/>
<organism evidence="2 3">
    <name type="scientific">Beutenbergia cavernae (strain ATCC BAA-8 / DSM 12333 / CCUG 43141 / JCM 11478 / NBRC 16432 / NCIMB 13614 / HKI 0122)</name>
    <dbReference type="NCBI Taxonomy" id="471853"/>
    <lineage>
        <taxon>Bacteria</taxon>
        <taxon>Bacillati</taxon>
        <taxon>Actinomycetota</taxon>
        <taxon>Actinomycetes</taxon>
        <taxon>Micrococcales</taxon>
        <taxon>Beutenbergiaceae</taxon>
        <taxon>Beutenbergia</taxon>
    </lineage>
</organism>
<evidence type="ECO:0000256" key="1">
    <source>
        <dbReference type="SAM" id="SignalP"/>
    </source>
</evidence>
<protein>
    <submittedName>
        <fullName evidence="2">Extracellular solute-binding protein family 1</fullName>
    </submittedName>
</protein>
<feature type="signal peptide" evidence="1">
    <location>
        <begin position="1"/>
        <end position="20"/>
    </location>
</feature>
<keyword evidence="3" id="KW-1185">Reference proteome</keyword>
<dbReference type="SUPFAM" id="SSF53850">
    <property type="entry name" value="Periplasmic binding protein-like II"/>
    <property type="match status" value="1"/>
</dbReference>
<dbReference type="Proteomes" id="UP000007962">
    <property type="component" value="Chromosome"/>
</dbReference>
<dbReference type="CDD" id="cd14748">
    <property type="entry name" value="PBP2_UgpB"/>
    <property type="match status" value="1"/>
</dbReference>
<sequence length="435" mass="45615">MSRSISGTPLARRTVLGAGAASAAAFLAACSSGGNGGSSSGNGEGGELKLLLIGGSPELDTFVNETLLPEFADSSGYTVTLEKVDWGSAFQQVTTAAGTGTLADVLLIGGIWTAPLADRGALLALDDHVASWGDLDSFYPGMIEDGAFDGSQYALPLYSDTRTTLYRADLLEQAGADPSSLPRTWEEFRSLAEQIQAARVEGVTAAVDWGQDQSIGLQQTFAQLLLQAGGTYYDESGKAQFSSEPGVLALEYLTGFYRDGLADVNMQDQGTGPRALVAGQAAMTYTGTFTVRNAVDNAPEIVEQLVAGPPLIGPSGSPVTSAWINKLGIAASTDDPDGSWQLVEHMLSRANVEQLDALFGGLPARSDLTDAEYLTDTPPGFIEAAEHIVPQPAHPNMLQIAPEINTAMQDAIRNPDDVERVLADLDATIDEINGV</sequence>
<name>C5C583_BEUC1</name>
<accession>C5C583</accession>
<dbReference type="HOGENOM" id="CLU_031285_3_1_11"/>
<dbReference type="PANTHER" id="PTHR43649">
    <property type="entry name" value="ARABINOSE-BINDING PROTEIN-RELATED"/>
    <property type="match status" value="1"/>
</dbReference>
<evidence type="ECO:0000313" key="2">
    <source>
        <dbReference type="EMBL" id="ACQ82223.1"/>
    </source>
</evidence>
<dbReference type="Gene3D" id="3.40.190.10">
    <property type="entry name" value="Periplasmic binding protein-like II"/>
    <property type="match status" value="2"/>
</dbReference>
<dbReference type="RefSeq" id="WP_015884460.1">
    <property type="nucleotide sequence ID" value="NC_012669.1"/>
</dbReference>
<evidence type="ECO:0000313" key="3">
    <source>
        <dbReference type="Proteomes" id="UP000007962"/>
    </source>
</evidence>
<gene>
    <name evidence="2" type="ordered locus">Bcav_3982</name>
</gene>
<dbReference type="OrthoDB" id="366726at2"/>
<reference evidence="2 3" key="1">
    <citation type="journal article" date="2009" name="Stand. Genomic Sci.">
        <title>Complete genome sequence of Beutenbergia cavernae type strain (HKI 0122).</title>
        <authorList>
            <person name="Land M."/>
            <person name="Pukall R."/>
            <person name="Abt B."/>
            <person name="Goker M."/>
            <person name="Rohde M."/>
            <person name="Glavina Del Rio T."/>
            <person name="Tice H."/>
            <person name="Copeland A."/>
            <person name="Cheng J.F."/>
            <person name="Lucas S."/>
            <person name="Chen F."/>
            <person name="Nolan M."/>
            <person name="Bruce D."/>
            <person name="Goodwin L."/>
            <person name="Pitluck S."/>
            <person name="Ivanova N."/>
            <person name="Mavromatis K."/>
            <person name="Ovchinnikova G."/>
            <person name="Pati A."/>
            <person name="Chen A."/>
            <person name="Palaniappan K."/>
            <person name="Hauser L."/>
            <person name="Chang Y.J."/>
            <person name="Jefferies C.C."/>
            <person name="Saunders E."/>
            <person name="Brettin T."/>
            <person name="Detter J.C."/>
            <person name="Han C."/>
            <person name="Chain P."/>
            <person name="Bristow J."/>
            <person name="Eisen J.A."/>
            <person name="Markowitz V."/>
            <person name="Hugenholtz P."/>
            <person name="Kyrpides N.C."/>
            <person name="Klenk H.P."/>
            <person name="Lapidus A."/>
        </authorList>
    </citation>
    <scope>NUCLEOTIDE SEQUENCE [LARGE SCALE GENOMIC DNA]</scope>
    <source>
        <strain evidence="3">ATCC BAA-8 / DSM 12333 / NBRC 16432</strain>
    </source>
</reference>
<dbReference type="Pfam" id="PF01547">
    <property type="entry name" value="SBP_bac_1"/>
    <property type="match status" value="1"/>
</dbReference>